<dbReference type="Pfam" id="PF09594">
    <property type="entry name" value="GT87"/>
    <property type="match status" value="1"/>
</dbReference>
<evidence type="ECO:0000256" key="8">
    <source>
        <dbReference type="SAM" id="Phobius"/>
    </source>
</evidence>
<comment type="subcellular location">
    <subcellularLocation>
        <location evidence="1">Cell membrane</location>
        <topology evidence="1">Multi-pass membrane protein</topology>
    </subcellularLocation>
</comment>
<dbReference type="RefSeq" id="WP_323257293.1">
    <property type="nucleotide sequence ID" value="NZ_JAYGIM010000005.1"/>
</dbReference>
<gene>
    <name evidence="9" type="ORF">VB798_06810</name>
</gene>
<dbReference type="Proteomes" id="UP001302222">
    <property type="component" value="Unassembled WGS sequence"/>
</dbReference>
<feature type="transmembrane region" description="Helical" evidence="8">
    <location>
        <begin position="357"/>
        <end position="379"/>
    </location>
</feature>
<keyword evidence="9" id="KW-0328">Glycosyltransferase</keyword>
<comment type="similarity">
    <text evidence="7">Belongs to the glycosyltransferase 87 family.</text>
</comment>
<dbReference type="EC" id="2.4.-.-" evidence="9"/>
<evidence type="ECO:0000256" key="2">
    <source>
        <dbReference type="ARBA" id="ARBA00022475"/>
    </source>
</evidence>
<feature type="transmembrane region" description="Helical" evidence="8">
    <location>
        <begin position="69"/>
        <end position="90"/>
    </location>
</feature>
<proteinExistence type="inferred from homology"/>
<dbReference type="EMBL" id="JAYGIM010000005">
    <property type="protein sequence ID" value="MEA5426279.1"/>
    <property type="molecule type" value="Genomic_DNA"/>
</dbReference>
<comment type="caution">
    <text evidence="9">The sequence shown here is derived from an EMBL/GenBank/DDBJ whole genome shotgun (WGS) entry which is preliminary data.</text>
</comment>
<feature type="transmembrane region" description="Helical" evidence="8">
    <location>
        <begin position="185"/>
        <end position="209"/>
    </location>
</feature>
<dbReference type="InterPro" id="IPR018584">
    <property type="entry name" value="GT87"/>
</dbReference>
<evidence type="ECO:0000256" key="1">
    <source>
        <dbReference type="ARBA" id="ARBA00004651"/>
    </source>
</evidence>
<feature type="transmembrane region" description="Helical" evidence="8">
    <location>
        <begin position="102"/>
        <end position="123"/>
    </location>
</feature>
<sequence length="394" mass="45520">MILSVFKDKRKLFPFLWFFTPALAGFLKWRLGEVNNYNIFTGVYHHLIEGLNLYNLYPKEYFDSNHYGPLFSLIIMPFTYIPNGIGIPLWNCLQAFALYKALTLLPIKPAYQWILLAICLVDLNTSSHSVQVNPTVVAFIIFSWHFVKKDQVIWATLFVMLGAFVKLYGIVGLAFWVFSESKIKYIAYCFLWAIVLFVLPMAISSPSFIVQSYLDWYNSLVHKNIQNQGVENGMGTSMQDVSLMGLVRRVGGFPQLSNLFFIIPGFILQVMPLLRFKQYKNILFQLRYLASLSIFVVIFSSSSESPTFIIAVTGVAIWFITQDFPIQKWVWVLLITVTVVTSLTATDIFPDWLRMKIILYSIKAFPCCLVWFACIYQLLFDETSEIKTLWINQD</sequence>
<accession>A0ABU5SGY6</accession>
<evidence type="ECO:0000313" key="9">
    <source>
        <dbReference type="EMBL" id="MEA5426279.1"/>
    </source>
</evidence>
<evidence type="ECO:0000256" key="4">
    <source>
        <dbReference type="ARBA" id="ARBA00022692"/>
    </source>
</evidence>
<feature type="transmembrane region" description="Helical" evidence="8">
    <location>
        <begin position="288"/>
        <end position="320"/>
    </location>
</feature>
<name>A0ABU5SGY6_9BACT</name>
<keyword evidence="5 8" id="KW-1133">Transmembrane helix</keyword>
<keyword evidence="10" id="KW-1185">Reference proteome</keyword>
<keyword evidence="6 8" id="KW-0472">Membrane</keyword>
<dbReference type="GO" id="GO:0016757">
    <property type="term" value="F:glycosyltransferase activity"/>
    <property type="evidence" value="ECO:0007669"/>
    <property type="project" value="UniProtKB-KW"/>
</dbReference>
<evidence type="ECO:0000256" key="3">
    <source>
        <dbReference type="ARBA" id="ARBA00022679"/>
    </source>
</evidence>
<organism evidence="9 10">
    <name type="scientific">Arcicella lustrica</name>
    <dbReference type="NCBI Taxonomy" id="2984196"/>
    <lineage>
        <taxon>Bacteria</taxon>
        <taxon>Pseudomonadati</taxon>
        <taxon>Bacteroidota</taxon>
        <taxon>Cytophagia</taxon>
        <taxon>Cytophagales</taxon>
        <taxon>Flectobacillaceae</taxon>
        <taxon>Arcicella</taxon>
    </lineage>
</organism>
<keyword evidence="4 8" id="KW-0812">Transmembrane</keyword>
<feature type="transmembrane region" description="Helical" evidence="8">
    <location>
        <begin position="12"/>
        <end position="31"/>
    </location>
</feature>
<feature type="transmembrane region" description="Helical" evidence="8">
    <location>
        <begin position="326"/>
        <end position="345"/>
    </location>
</feature>
<evidence type="ECO:0000256" key="7">
    <source>
        <dbReference type="ARBA" id="ARBA00024033"/>
    </source>
</evidence>
<evidence type="ECO:0000256" key="5">
    <source>
        <dbReference type="ARBA" id="ARBA00022989"/>
    </source>
</evidence>
<protein>
    <submittedName>
        <fullName evidence="9">Glycosyltransferase family 87 protein</fullName>
        <ecNumber evidence="9">2.4.-.-</ecNumber>
    </submittedName>
</protein>
<keyword evidence="3 9" id="KW-0808">Transferase</keyword>
<feature type="transmembrane region" description="Helical" evidence="8">
    <location>
        <begin position="153"/>
        <end position="178"/>
    </location>
</feature>
<feature type="transmembrane region" description="Helical" evidence="8">
    <location>
        <begin position="256"/>
        <end position="276"/>
    </location>
</feature>
<evidence type="ECO:0000256" key="6">
    <source>
        <dbReference type="ARBA" id="ARBA00023136"/>
    </source>
</evidence>
<keyword evidence="2" id="KW-1003">Cell membrane</keyword>
<evidence type="ECO:0000313" key="10">
    <source>
        <dbReference type="Proteomes" id="UP001302222"/>
    </source>
</evidence>
<reference evidence="9 10" key="1">
    <citation type="submission" date="2023-12" db="EMBL/GenBank/DDBJ databases">
        <title>Novel species of the genus Arcicella isolated from rivers.</title>
        <authorList>
            <person name="Lu H."/>
        </authorList>
    </citation>
    <scope>NUCLEOTIDE SEQUENCE [LARGE SCALE GENOMIC DNA]</scope>
    <source>
        <strain evidence="9 10">DC25W</strain>
    </source>
</reference>